<dbReference type="InterPro" id="IPR027417">
    <property type="entry name" value="P-loop_NTPase"/>
</dbReference>
<dbReference type="InterPro" id="IPR019734">
    <property type="entry name" value="TPR_rpt"/>
</dbReference>
<dbReference type="AlphaFoldDB" id="A0A2A6RJI7"/>
<reference evidence="7" key="1">
    <citation type="submission" date="2017-08" db="EMBL/GenBank/DDBJ databases">
        <authorList>
            <person name="Grouzdev D.S."/>
            <person name="Gaisin V.A."/>
            <person name="Rysina M.S."/>
            <person name="Gorlenko V.M."/>
        </authorList>
    </citation>
    <scope>NUCLEOTIDE SEQUENCE [LARGE SCALE GENOMIC DNA]</scope>
    <source>
        <strain evidence="7">Kir15-3F</strain>
    </source>
</reference>
<keyword evidence="3" id="KW-0802">TPR repeat</keyword>
<dbReference type="SMART" id="SM01043">
    <property type="entry name" value="BTAD"/>
    <property type="match status" value="1"/>
</dbReference>
<dbReference type="PROSITE" id="PS50005">
    <property type="entry name" value="TPR"/>
    <property type="match status" value="1"/>
</dbReference>
<evidence type="ECO:0000313" key="6">
    <source>
        <dbReference type="EMBL" id="PDW03028.1"/>
    </source>
</evidence>
<dbReference type="InterPro" id="IPR036388">
    <property type="entry name" value="WH-like_DNA-bd_sf"/>
</dbReference>
<accession>A0A2A6RJI7</accession>
<dbReference type="GO" id="GO:0006355">
    <property type="term" value="P:regulation of DNA-templated transcription"/>
    <property type="evidence" value="ECO:0007669"/>
    <property type="project" value="InterPro"/>
</dbReference>
<dbReference type="InterPro" id="IPR041664">
    <property type="entry name" value="AAA_16"/>
</dbReference>
<dbReference type="GO" id="GO:0004016">
    <property type="term" value="F:adenylate cyclase activity"/>
    <property type="evidence" value="ECO:0007669"/>
    <property type="project" value="TreeGrafter"/>
</dbReference>
<evidence type="ECO:0000256" key="2">
    <source>
        <dbReference type="ARBA" id="ARBA00022840"/>
    </source>
</evidence>
<sequence length="1129" mass="121488">MQHDQARENPLGRPCSANQLQSEIVEAMLTIHLFGPPRIMHGPTPVALPRRRVRALVFYLAAQSSPVSREALLQLLWPDHERTAAQQLLRTTLHAARRALGAALQGDDLLQIDPDVAVDYRTLMQLVAADAPAEAGLATALAEARGSLLADFALSDAEPFSLWLDSEREHAQMLLIRAAARLAQLAAARHDYRAAQHALERALQLDPLQEDLQREAMRFHYRAGDRVGAIRRYEQLRDLLDAELGLPPMPETQALYDALITDALPPPSPAAHGRTEDEFIDAEEGKGTQKTLLPSPLSHHAGEGAGGEGQLGSSNAPFLKEGKGTQKTLLPFPLSRHAGEGAGGEGQLGSSNAPFSIPFAGRSAELARIEQALAQGQLVLIEGEAGIGKTRLARELLLRAEATGALILVGTGRELEQNLPYQGLITALRGLAAAPTWPPLRQALPLEALWLHEAARLVPELAPSGPTSTATPQAEEARLWEGVARLLLALSTKAPLYLLLDDAHWADASSLGLLAYLLRRAPGAPLHLLLTARPLDPRGPLATLATSLTREGRIERVALQRLAPAATESLARSVCPHNPAPLAAWLQHNAEGNPYIMSELLNYAREQHLLNADGQLQLPADAPLVVPHTVYSLIEARLVRLSDAARRILDAGVAVGRNFAFALVAHTAACAEEVALDALDELQAARLIVAQPDGCYSFDHSLTMEVAYRQMGQPRYQALQRRVAESLERLHHNDLDAVAGLIATHLAAGGAHERAASYALRAGQRAAAVAAWAEAVGFYQQALRGAPAAQRFELLLALGTALHQQGASQQAVERLHEALQVARSPNESNRARLSLASMLVPLARYDDVITLVREVVASGDAPERARALFRWGTALSLAGVNLAEAALRLREAQRIIVSLPTPDPVALAQIQFELGGVAAQQGDLPRSLAAYQEALQSADSADDSNSYTLDGALTWRILARNNLAYHLHLTGDLERAEQYIKEGRALAEAQGVLGLLPYLHSTAGEIALARGEVEHAETCFQRGLRLAEQLAIPERIAGLTANLGLSASARGDAAQARGLLQSALRRADGLGTNYLAAQIHIWLAPLLPSNEAKLSLQTARSIANQGGYRRLLEEIERWEHASAQPPGVV</sequence>
<evidence type="ECO:0000256" key="1">
    <source>
        <dbReference type="ARBA" id="ARBA00022741"/>
    </source>
</evidence>
<keyword evidence="7" id="KW-1185">Reference proteome</keyword>
<dbReference type="OrthoDB" id="9801841at2"/>
<dbReference type="InterPro" id="IPR016032">
    <property type="entry name" value="Sig_transdc_resp-reg_C-effctor"/>
</dbReference>
<feature type="repeat" description="TPR" evidence="3">
    <location>
        <begin position="176"/>
        <end position="209"/>
    </location>
</feature>
<keyword evidence="1" id="KW-0547">Nucleotide-binding</keyword>
<dbReference type="Pfam" id="PF13191">
    <property type="entry name" value="AAA_16"/>
    <property type="match status" value="1"/>
</dbReference>
<proteinExistence type="predicted"/>
<dbReference type="Proteomes" id="UP000220527">
    <property type="component" value="Unassembled WGS sequence"/>
</dbReference>
<evidence type="ECO:0000256" key="3">
    <source>
        <dbReference type="PROSITE-ProRule" id="PRU00339"/>
    </source>
</evidence>
<dbReference type="GO" id="GO:0005524">
    <property type="term" value="F:ATP binding"/>
    <property type="evidence" value="ECO:0007669"/>
    <property type="project" value="UniProtKB-KW"/>
</dbReference>
<protein>
    <recommendedName>
        <fullName evidence="5">Bacterial transcriptional activator domain-containing protein</fullName>
    </recommendedName>
</protein>
<name>A0A2A6RJI7_9CHLR</name>
<evidence type="ECO:0000313" key="7">
    <source>
        <dbReference type="Proteomes" id="UP000220527"/>
    </source>
</evidence>
<comment type="caution">
    <text evidence="6">The sequence shown here is derived from an EMBL/GenBank/DDBJ whole genome shotgun (WGS) entry which is preliminary data.</text>
</comment>
<dbReference type="InterPro" id="IPR011990">
    <property type="entry name" value="TPR-like_helical_dom_sf"/>
</dbReference>
<dbReference type="Pfam" id="PF03704">
    <property type="entry name" value="BTAD"/>
    <property type="match status" value="1"/>
</dbReference>
<feature type="domain" description="Bacterial transcriptional activator" evidence="5">
    <location>
        <begin position="118"/>
        <end position="260"/>
    </location>
</feature>
<dbReference type="Gene3D" id="3.40.50.300">
    <property type="entry name" value="P-loop containing nucleotide triphosphate hydrolases"/>
    <property type="match status" value="1"/>
</dbReference>
<dbReference type="SUPFAM" id="SSF46894">
    <property type="entry name" value="C-terminal effector domain of the bipartite response regulators"/>
    <property type="match status" value="1"/>
</dbReference>
<gene>
    <name evidence="6" type="ORF">CJ255_10925</name>
</gene>
<dbReference type="InterPro" id="IPR005158">
    <property type="entry name" value="BTAD"/>
</dbReference>
<organism evidence="6 7">
    <name type="scientific">Candidatus Viridilinea mediisalina</name>
    <dbReference type="NCBI Taxonomy" id="2024553"/>
    <lineage>
        <taxon>Bacteria</taxon>
        <taxon>Bacillati</taxon>
        <taxon>Chloroflexota</taxon>
        <taxon>Chloroflexia</taxon>
        <taxon>Chloroflexales</taxon>
        <taxon>Chloroflexineae</taxon>
        <taxon>Oscillochloridaceae</taxon>
        <taxon>Candidatus Viridilinea</taxon>
    </lineage>
</organism>
<dbReference type="GO" id="GO:0003677">
    <property type="term" value="F:DNA binding"/>
    <property type="evidence" value="ECO:0007669"/>
    <property type="project" value="InterPro"/>
</dbReference>
<evidence type="ECO:0000256" key="4">
    <source>
        <dbReference type="SAM" id="MobiDB-lite"/>
    </source>
</evidence>
<dbReference type="Gene3D" id="1.10.10.10">
    <property type="entry name" value="Winged helix-like DNA-binding domain superfamily/Winged helix DNA-binding domain"/>
    <property type="match status" value="1"/>
</dbReference>
<dbReference type="SUPFAM" id="SSF48452">
    <property type="entry name" value="TPR-like"/>
    <property type="match status" value="3"/>
</dbReference>
<evidence type="ECO:0000259" key="5">
    <source>
        <dbReference type="SMART" id="SM01043"/>
    </source>
</evidence>
<dbReference type="EMBL" id="NQWI01000043">
    <property type="protein sequence ID" value="PDW03028.1"/>
    <property type="molecule type" value="Genomic_DNA"/>
</dbReference>
<dbReference type="PANTHER" id="PTHR16305">
    <property type="entry name" value="TESTICULAR SOLUBLE ADENYLYL CYCLASE"/>
    <property type="match status" value="1"/>
</dbReference>
<dbReference type="PANTHER" id="PTHR16305:SF35">
    <property type="entry name" value="TRANSCRIPTIONAL ACTIVATOR DOMAIN"/>
    <property type="match status" value="1"/>
</dbReference>
<feature type="region of interest" description="Disordered" evidence="4">
    <location>
        <begin position="287"/>
        <end position="320"/>
    </location>
</feature>
<dbReference type="Gene3D" id="1.25.40.10">
    <property type="entry name" value="Tetratricopeptide repeat domain"/>
    <property type="match status" value="3"/>
</dbReference>
<keyword evidence="2" id="KW-0067">ATP-binding</keyword>
<dbReference type="SUPFAM" id="SSF52540">
    <property type="entry name" value="P-loop containing nucleoside triphosphate hydrolases"/>
    <property type="match status" value="1"/>
</dbReference>
<dbReference type="SMART" id="SM00028">
    <property type="entry name" value="TPR"/>
    <property type="match status" value="6"/>
</dbReference>
<dbReference type="GO" id="GO:0005737">
    <property type="term" value="C:cytoplasm"/>
    <property type="evidence" value="ECO:0007669"/>
    <property type="project" value="TreeGrafter"/>
</dbReference>